<evidence type="ECO:0008006" key="4">
    <source>
        <dbReference type="Google" id="ProtNLM"/>
    </source>
</evidence>
<evidence type="ECO:0000256" key="1">
    <source>
        <dbReference type="SAM" id="Phobius"/>
    </source>
</evidence>
<protein>
    <recommendedName>
        <fullName evidence="4">Transmembrane protein</fullName>
    </recommendedName>
</protein>
<feature type="transmembrane region" description="Helical" evidence="1">
    <location>
        <begin position="20"/>
        <end position="37"/>
    </location>
</feature>
<evidence type="ECO:0000313" key="2">
    <source>
        <dbReference type="EMBL" id="KAJ0224987.1"/>
    </source>
</evidence>
<name>A0A9R1XXM5_LACSA</name>
<dbReference type="Proteomes" id="UP000235145">
    <property type="component" value="Unassembled WGS sequence"/>
</dbReference>
<keyword evidence="1" id="KW-0472">Membrane</keyword>
<reference evidence="2 3" key="1">
    <citation type="journal article" date="2017" name="Nat. Commun.">
        <title>Genome assembly with in vitro proximity ligation data and whole-genome triplication in lettuce.</title>
        <authorList>
            <person name="Reyes-Chin-Wo S."/>
            <person name="Wang Z."/>
            <person name="Yang X."/>
            <person name="Kozik A."/>
            <person name="Arikit S."/>
            <person name="Song C."/>
            <person name="Xia L."/>
            <person name="Froenicke L."/>
            <person name="Lavelle D.O."/>
            <person name="Truco M.J."/>
            <person name="Xia R."/>
            <person name="Zhu S."/>
            <person name="Xu C."/>
            <person name="Xu H."/>
            <person name="Xu X."/>
            <person name="Cox K."/>
            <person name="Korf I."/>
            <person name="Meyers B.C."/>
            <person name="Michelmore R.W."/>
        </authorList>
    </citation>
    <scope>NUCLEOTIDE SEQUENCE [LARGE SCALE GENOMIC DNA]</scope>
    <source>
        <strain evidence="3">cv. Salinas</strain>
        <tissue evidence="2">Seedlings</tissue>
    </source>
</reference>
<organism evidence="2 3">
    <name type="scientific">Lactuca sativa</name>
    <name type="common">Garden lettuce</name>
    <dbReference type="NCBI Taxonomy" id="4236"/>
    <lineage>
        <taxon>Eukaryota</taxon>
        <taxon>Viridiplantae</taxon>
        <taxon>Streptophyta</taxon>
        <taxon>Embryophyta</taxon>
        <taxon>Tracheophyta</taxon>
        <taxon>Spermatophyta</taxon>
        <taxon>Magnoliopsida</taxon>
        <taxon>eudicotyledons</taxon>
        <taxon>Gunneridae</taxon>
        <taxon>Pentapetalae</taxon>
        <taxon>asterids</taxon>
        <taxon>campanulids</taxon>
        <taxon>Asterales</taxon>
        <taxon>Asteraceae</taxon>
        <taxon>Cichorioideae</taxon>
        <taxon>Cichorieae</taxon>
        <taxon>Lactucinae</taxon>
        <taxon>Lactuca</taxon>
    </lineage>
</organism>
<evidence type="ECO:0000313" key="3">
    <source>
        <dbReference type="Proteomes" id="UP000235145"/>
    </source>
</evidence>
<keyword evidence="1" id="KW-1133">Transmembrane helix</keyword>
<comment type="caution">
    <text evidence="2">The sequence shown here is derived from an EMBL/GenBank/DDBJ whole genome shotgun (WGS) entry which is preliminary data.</text>
</comment>
<keyword evidence="3" id="KW-1185">Reference proteome</keyword>
<accession>A0A9R1XXM5</accession>
<keyword evidence="1" id="KW-0812">Transmembrane</keyword>
<dbReference type="AlphaFoldDB" id="A0A9R1XXM5"/>
<sequence length="124" mass="14432">MPTLLYSSDFCFSKTLKSLTIARLLILVFIVLVYTFARQVFAVLPPRRGYFLGCVLCFDNSWGAIECKKSREQRCNEQAIKIFISRGFQEKEAFMDHIWEFQVSMVFSMLMYGGNCVIWERISG</sequence>
<gene>
    <name evidence="2" type="ORF">LSAT_V11C100033730</name>
</gene>
<dbReference type="EMBL" id="NBSK02000001">
    <property type="protein sequence ID" value="KAJ0224987.1"/>
    <property type="molecule type" value="Genomic_DNA"/>
</dbReference>
<proteinExistence type="predicted"/>